<evidence type="ECO:0000313" key="2">
    <source>
        <dbReference type="Proteomes" id="UP001148737"/>
    </source>
</evidence>
<keyword evidence="2" id="KW-1185">Reference proteome</keyword>
<protein>
    <submittedName>
        <fullName evidence="1">Uncharacterized protein</fullName>
    </submittedName>
</protein>
<sequence>MSKRPLPFDGAGHGEATHQPGKRQQTQDARDGQMSHTEFEALKFLADNADDLISSLQKLKQCRESINAQQTQDAALLAAREDIAGLSTRVAPQLQLLSRARVATSGALDISNPLSLNLRIPSIAYATAWRSSEMSLELPPLPPVADKKLEELAFTHPGWVPGSPPHKQYERLEWLGDAYLELIATALIDKTFLTLPSGRCSQIRERLIRNTTLASYFREYGLESRAKLPRDFLNQKTPARGSSSDKDLIKTQSDMFEAYVAAIILSDASNGIETSTKWLKALWGRSLIEDVDRAERGLSVMPRVDNSRRRQQTAKEELSSRIVVKGVTIRYEKLESKKRDRHIGQELFSVGVYLDGWGETNKLLGVGSALAIKEAGQKAAADALQNKKLMAMLEGKKKALAEAKAGAA</sequence>
<comment type="caution">
    <text evidence="1">The sequence shown here is derived from an EMBL/GenBank/DDBJ whole genome shotgun (WGS) entry which is preliminary data.</text>
</comment>
<accession>A0ACC1QJ45</accession>
<proteinExistence type="predicted"/>
<name>A0ACC1QJ45_9HYPO</name>
<reference evidence="1" key="1">
    <citation type="submission" date="2022-07" db="EMBL/GenBank/DDBJ databases">
        <title>Genome Sequence of Lecanicillium saksenae.</title>
        <authorList>
            <person name="Buettner E."/>
        </authorList>
    </citation>
    <scope>NUCLEOTIDE SEQUENCE</scope>
    <source>
        <strain evidence="1">VT-O1</strain>
    </source>
</reference>
<gene>
    <name evidence="1" type="ORF">NLG97_g8845</name>
</gene>
<dbReference type="EMBL" id="JANAKD010001657">
    <property type="protein sequence ID" value="KAJ3477410.1"/>
    <property type="molecule type" value="Genomic_DNA"/>
</dbReference>
<organism evidence="1 2">
    <name type="scientific">Lecanicillium saksenae</name>
    <dbReference type="NCBI Taxonomy" id="468837"/>
    <lineage>
        <taxon>Eukaryota</taxon>
        <taxon>Fungi</taxon>
        <taxon>Dikarya</taxon>
        <taxon>Ascomycota</taxon>
        <taxon>Pezizomycotina</taxon>
        <taxon>Sordariomycetes</taxon>
        <taxon>Hypocreomycetidae</taxon>
        <taxon>Hypocreales</taxon>
        <taxon>Cordycipitaceae</taxon>
        <taxon>Lecanicillium</taxon>
    </lineage>
</organism>
<dbReference type="Proteomes" id="UP001148737">
    <property type="component" value="Unassembled WGS sequence"/>
</dbReference>
<evidence type="ECO:0000313" key="1">
    <source>
        <dbReference type="EMBL" id="KAJ3477410.1"/>
    </source>
</evidence>